<organism evidence="1 2">
    <name type="scientific">Lactobacillus porci</name>
    <dbReference type="NCBI Taxonomy" id="2012477"/>
    <lineage>
        <taxon>Bacteria</taxon>
        <taxon>Bacillati</taxon>
        <taxon>Bacillota</taxon>
        <taxon>Bacilli</taxon>
        <taxon>Lactobacillales</taxon>
        <taxon>Lactobacillaceae</taxon>
        <taxon>Lactobacillus</taxon>
    </lineage>
</organism>
<dbReference type="RefSeq" id="WP_154549039.1">
    <property type="nucleotide sequence ID" value="NZ_VUMX01000019.1"/>
</dbReference>
<dbReference type="OrthoDB" id="4956084at2"/>
<gene>
    <name evidence="1" type="primary">tnpB</name>
    <name evidence="1" type="ORF">FYJ62_07230</name>
</gene>
<dbReference type="Proteomes" id="UP000438120">
    <property type="component" value="Unassembled WGS sequence"/>
</dbReference>
<accession>A0A6A8MF55</accession>
<keyword evidence="2" id="KW-1185">Reference proteome</keyword>
<dbReference type="PANTHER" id="PTHR36455:SF1">
    <property type="entry name" value="BLR8292 PROTEIN"/>
    <property type="match status" value="1"/>
</dbReference>
<dbReference type="Pfam" id="PF05717">
    <property type="entry name" value="TnpB_IS66"/>
    <property type="match status" value="1"/>
</dbReference>
<name>A0A6A8MF55_9LACO</name>
<dbReference type="PANTHER" id="PTHR36455">
    <property type="match status" value="1"/>
</dbReference>
<reference evidence="1 2" key="1">
    <citation type="submission" date="2019-08" db="EMBL/GenBank/DDBJ databases">
        <title>In-depth cultivation of the pig gut microbiome towards novel bacterial diversity and tailored functional studies.</title>
        <authorList>
            <person name="Wylensek D."/>
            <person name="Hitch T.C.A."/>
            <person name="Clavel T."/>
        </authorList>
    </citation>
    <scope>NUCLEOTIDE SEQUENCE [LARGE SCALE GENOMIC DNA]</scope>
    <source>
        <strain evidence="1 2">Bifido-178-WT-2B</strain>
    </source>
</reference>
<sequence>MINLAELGRVFIVCGNTDMRRGIDSLAYIVKKNFNLDLFSGCVFLFCGSRRDRFKC</sequence>
<dbReference type="EMBL" id="VUMX01000019">
    <property type="protein sequence ID" value="MST87430.1"/>
    <property type="molecule type" value="Genomic_DNA"/>
</dbReference>
<proteinExistence type="predicted"/>
<comment type="caution">
    <text evidence="1">The sequence shown here is derived from an EMBL/GenBank/DDBJ whole genome shotgun (WGS) entry which is preliminary data.</text>
</comment>
<evidence type="ECO:0000313" key="2">
    <source>
        <dbReference type="Proteomes" id="UP000438120"/>
    </source>
</evidence>
<protein>
    <submittedName>
        <fullName evidence="1">IS66 family insertion sequence element accessory protein TnpB</fullName>
    </submittedName>
</protein>
<evidence type="ECO:0000313" key="1">
    <source>
        <dbReference type="EMBL" id="MST87430.1"/>
    </source>
</evidence>
<dbReference type="AlphaFoldDB" id="A0A6A8MF55"/>
<dbReference type="NCBIfam" id="NF033819">
    <property type="entry name" value="IS66_TnpB"/>
    <property type="match status" value="1"/>
</dbReference>
<dbReference type="InterPro" id="IPR008878">
    <property type="entry name" value="Transposase_IS66_Orf2"/>
</dbReference>